<dbReference type="Proteomes" id="UP001281003">
    <property type="component" value="Unassembled WGS sequence"/>
</dbReference>
<keyword evidence="2" id="KW-1185">Reference proteome</keyword>
<sequence>MCFFLARFCVPYFLAPYPYCASCSLSYNMHALHTRSTQSTAAPSHLDLASSIGQLSDCMGGLIDSVYLCVTVENRILEL</sequence>
<gene>
    <name evidence="1" type="ORF">B0T20DRAFT_399391</name>
</gene>
<accession>A0AAE0PN98</accession>
<comment type="caution">
    <text evidence="1">The sequence shown here is derived from an EMBL/GenBank/DDBJ whole genome shotgun (WGS) entry which is preliminary data.</text>
</comment>
<name>A0AAE0PN98_SORBR</name>
<reference evidence="1" key="1">
    <citation type="journal article" date="2023" name="Mol. Phylogenet. Evol.">
        <title>Genome-scale phylogeny and comparative genomics of the fungal order Sordariales.</title>
        <authorList>
            <person name="Hensen N."/>
            <person name="Bonometti L."/>
            <person name="Westerberg I."/>
            <person name="Brannstrom I.O."/>
            <person name="Guillou S."/>
            <person name="Cros-Aarteil S."/>
            <person name="Calhoun S."/>
            <person name="Haridas S."/>
            <person name="Kuo A."/>
            <person name="Mondo S."/>
            <person name="Pangilinan J."/>
            <person name="Riley R."/>
            <person name="LaButti K."/>
            <person name="Andreopoulos B."/>
            <person name="Lipzen A."/>
            <person name="Chen C."/>
            <person name="Yan M."/>
            <person name="Daum C."/>
            <person name="Ng V."/>
            <person name="Clum A."/>
            <person name="Steindorff A."/>
            <person name="Ohm R.A."/>
            <person name="Martin F."/>
            <person name="Silar P."/>
            <person name="Natvig D.O."/>
            <person name="Lalanne C."/>
            <person name="Gautier V."/>
            <person name="Ament-Velasquez S.L."/>
            <person name="Kruys A."/>
            <person name="Hutchinson M.I."/>
            <person name="Powell A.J."/>
            <person name="Barry K."/>
            <person name="Miller A.N."/>
            <person name="Grigoriev I.V."/>
            <person name="Debuchy R."/>
            <person name="Gladieux P."/>
            <person name="Hiltunen Thoren M."/>
            <person name="Johannesson H."/>
        </authorList>
    </citation>
    <scope>NUCLEOTIDE SEQUENCE</scope>
    <source>
        <strain evidence="1">FGSC 1904</strain>
    </source>
</reference>
<proteinExistence type="predicted"/>
<evidence type="ECO:0000313" key="1">
    <source>
        <dbReference type="EMBL" id="KAK3402869.1"/>
    </source>
</evidence>
<dbReference type="EMBL" id="JAUTDP010000001">
    <property type="protein sequence ID" value="KAK3402869.1"/>
    <property type="molecule type" value="Genomic_DNA"/>
</dbReference>
<protein>
    <submittedName>
        <fullName evidence="1">Uncharacterized protein</fullName>
    </submittedName>
</protein>
<dbReference type="AlphaFoldDB" id="A0AAE0PN98"/>
<reference evidence="1" key="2">
    <citation type="submission" date="2023-07" db="EMBL/GenBank/DDBJ databases">
        <authorList>
            <consortium name="Lawrence Berkeley National Laboratory"/>
            <person name="Haridas S."/>
            <person name="Hensen N."/>
            <person name="Bonometti L."/>
            <person name="Westerberg I."/>
            <person name="Brannstrom I.O."/>
            <person name="Guillou S."/>
            <person name="Cros-Aarteil S."/>
            <person name="Calhoun S."/>
            <person name="Kuo A."/>
            <person name="Mondo S."/>
            <person name="Pangilinan J."/>
            <person name="Riley R."/>
            <person name="LaButti K."/>
            <person name="Andreopoulos B."/>
            <person name="Lipzen A."/>
            <person name="Chen C."/>
            <person name="Yanf M."/>
            <person name="Daum C."/>
            <person name="Ng V."/>
            <person name="Clum A."/>
            <person name="Steindorff A."/>
            <person name="Ohm R."/>
            <person name="Martin F."/>
            <person name="Silar P."/>
            <person name="Natvig D."/>
            <person name="Lalanne C."/>
            <person name="Gautier V."/>
            <person name="Ament-velasquez S.L."/>
            <person name="Kruys A."/>
            <person name="Hutchinson M.I."/>
            <person name="Powell A.J."/>
            <person name="Barry K."/>
            <person name="Miller A.N."/>
            <person name="Grigoriev I.V."/>
            <person name="Debuchy R."/>
            <person name="Gladieux P."/>
            <person name="Thoren M.H."/>
            <person name="Johannesson H."/>
        </authorList>
    </citation>
    <scope>NUCLEOTIDE SEQUENCE</scope>
    <source>
        <strain evidence="1">FGSC 1904</strain>
    </source>
</reference>
<organism evidence="1 2">
    <name type="scientific">Sordaria brevicollis</name>
    <dbReference type="NCBI Taxonomy" id="83679"/>
    <lineage>
        <taxon>Eukaryota</taxon>
        <taxon>Fungi</taxon>
        <taxon>Dikarya</taxon>
        <taxon>Ascomycota</taxon>
        <taxon>Pezizomycotina</taxon>
        <taxon>Sordariomycetes</taxon>
        <taxon>Sordariomycetidae</taxon>
        <taxon>Sordariales</taxon>
        <taxon>Sordariaceae</taxon>
        <taxon>Sordaria</taxon>
    </lineage>
</organism>
<evidence type="ECO:0000313" key="2">
    <source>
        <dbReference type="Proteomes" id="UP001281003"/>
    </source>
</evidence>